<gene>
    <name evidence="1" type="ORF">BST83_12825</name>
</gene>
<dbReference type="Pfam" id="PF13181">
    <property type="entry name" value="TPR_8"/>
    <property type="match status" value="1"/>
</dbReference>
<dbReference type="EMBL" id="MQUA01000013">
    <property type="protein sequence ID" value="PQB07932.1"/>
    <property type="molecule type" value="Genomic_DNA"/>
</dbReference>
<sequence>MALQELDKNKPTFLSNYKKAMIYESIDDFKKSAEFLEKATVFKGDEKVKLKLAKTYQRLKISNKAVKIYEEIVAKDSLNLVLKYQLGKLYLNTKDADKAVRIFKYLIDNDALNAIIPIN</sequence>
<dbReference type="Proteomes" id="UP000239522">
    <property type="component" value="Unassembled WGS sequence"/>
</dbReference>
<dbReference type="InterPro" id="IPR019734">
    <property type="entry name" value="TPR_rpt"/>
</dbReference>
<dbReference type="Pfam" id="PF13174">
    <property type="entry name" value="TPR_6"/>
    <property type="match status" value="2"/>
</dbReference>
<organism evidence="1 2">
    <name type="scientific">Polaribacter filamentus</name>
    <dbReference type="NCBI Taxonomy" id="53483"/>
    <lineage>
        <taxon>Bacteria</taxon>
        <taxon>Pseudomonadati</taxon>
        <taxon>Bacteroidota</taxon>
        <taxon>Flavobacteriia</taxon>
        <taxon>Flavobacteriales</taxon>
        <taxon>Flavobacteriaceae</taxon>
    </lineage>
</organism>
<keyword evidence="2" id="KW-1185">Reference proteome</keyword>
<dbReference type="AlphaFoldDB" id="A0A2S7KZ33"/>
<protein>
    <submittedName>
        <fullName evidence="1">Uncharacterized protein</fullName>
    </submittedName>
</protein>
<dbReference type="Gene3D" id="1.25.40.10">
    <property type="entry name" value="Tetratricopeptide repeat domain"/>
    <property type="match status" value="1"/>
</dbReference>
<evidence type="ECO:0000313" key="2">
    <source>
        <dbReference type="Proteomes" id="UP000239522"/>
    </source>
</evidence>
<accession>A0A2S7KZ33</accession>
<evidence type="ECO:0000313" key="1">
    <source>
        <dbReference type="EMBL" id="PQB07932.1"/>
    </source>
</evidence>
<comment type="caution">
    <text evidence="1">The sequence shown here is derived from an EMBL/GenBank/DDBJ whole genome shotgun (WGS) entry which is preliminary data.</text>
</comment>
<name>A0A2S7KZ33_9FLAO</name>
<dbReference type="InterPro" id="IPR011990">
    <property type="entry name" value="TPR-like_helical_dom_sf"/>
</dbReference>
<dbReference type="RefSeq" id="WP_240614752.1">
    <property type="nucleotide sequence ID" value="NZ_MQUA01000013.1"/>
</dbReference>
<reference evidence="1 2" key="1">
    <citation type="submission" date="2016-11" db="EMBL/GenBank/DDBJ databases">
        <title>Trade-off between light-utilization and light-protection in marine flavobacteria.</title>
        <authorList>
            <person name="Kumagai Y."/>
        </authorList>
    </citation>
    <scope>NUCLEOTIDE SEQUENCE [LARGE SCALE GENOMIC DNA]</scope>
    <source>
        <strain evidence="1 2">ATCC 700397</strain>
    </source>
</reference>
<dbReference type="SUPFAM" id="SSF48452">
    <property type="entry name" value="TPR-like"/>
    <property type="match status" value="1"/>
</dbReference>
<proteinExistence type="predicted"/>